<dbReference type="GO" id="GO:0016747">
    <property type="term" value="F:acyltransferase activity, transferring groups other than amino-acyl groups"/>
    <property type="evidence" value="ECO:0007669"/>
    <property type="project" value="InterPro"/>
</dbReference>
<dbReference type="EMBL" id="CP061565">
    <property type="protein sequence ID" value="QNX09810.1"/>
    <property type="molecule type" value="Genomic_DNA"/>
</dbReference>
<reference evidence="1 2" key="2">
    <citation type="submission" date="2020-09" db="EMBL/GenBank/DDBJ databases">
        <authorList>
            <person name="Chen F.-J."/>
            <person name="Lee Y.-T."/>
        </authorList>
    </citation>
    <scope>NUCLEOTIDE SEQUENCE [LARGE SCALE GENOMIC DNA]</scope>
    <source>
        <strain evidence="1 2">AS72</strain>
    </source>
</reference>
<dbReference type="InterPro" id="IPR051531">
    <property type="entry name" value="N-acetyltransferase"/>
</dbReference>
<sequence>MLETDRLILKPFVQEDLSTVIEMLQDKDFMAFSPYGHLAPEAATTRFFEILEHYKKYNFGKMAVVLKDTHQIIGYCGFETCEVDGKTEAELGFRLIKTQRNKGYIVEASLKLLDDMKNRNFKHVIAFSEKDNLPAHNLLNKLGFEKTNSSSYMDMDVIFFKKDLLFSSQVLFL</sequence>
<name>A0A7H2Q3X7_9GAMM</name>
<dbReference type="InterPro" id="IPR000182">
    <property type="entry name" value="GNAT_dom"/>
</dbReference>
<accession>A0A7H2Q3X7</accession>
<dbReference type="AlphaFoldDB" id="A0A7H2Q3X7"/>
<dbReference type="InterPro" id="IPR016181">
    <property type="entry name" value="Acyl_CoA_acyltransferase"/>
</dbReference>
<evidence type="ECO:0000313" key="1">
    <source>
        <dbReference type="EMBL" id="QNX09810.1"/>
    </source>
</evidence>
<evidence type="ECO:0000313" key="2">
    <source>
        <dbReference type="Proteomes" id="UP000516745"/>
    </source>
</evidence>
<dbReference type="PANTHER" id="PTHR43792:SF1">
    <property type="entry name" value="N-ACETYLTRANSFERASE DOMAIN-CONTAINING PROTEIN"/>
    <property type="match status" value="1"/>
</dbReference>
<dbReference type="PANTHER" id="PTHR43792">
    <property type="entry name" value="GNAT FAMILY, PUTATIVE (AFU_ORTHOLOGUE AFUA_3G00765)-RELATED-RELATED"/>
    <property type="match status" value="1"/>
</dbReference>
<dbReference type="Gene3D" id="3.40.630.30">
    <property type="match status" value="1"/>
</dbReference>
<organism evidence="1 2">
    <name type="scientific">Acinetobacter seifertii</name>
    <dbReference type="NCBI Taxonomy" id="1530123"/>
    <lineage>
        <taxon>Bacteria</taxon>
        <taxon>Pseudomonadati</taxon>
        <taxon>Pseudomonadota</taxon>
        <taxon>Gammaproteobacteria</taxon>
        <taxon>Moraxellales</taxon>
        <taxon>Moraxellaceae</taxon>
        <taxon>Acinetobacter</taxon>
        <taxon>Acinetobacter calcoaceticus/baumannii complex</taxon>
    </lineage>
</organism>
<dbReference type="Proteomes" id="UP000516745">
    <property type="component" value="Chromosome"/>
</dbReference>
<dbReference type="Pfam" id="PF13302">
    <property type="entry name" value="Acetyltransf_3"/>
    <property type="match status" value="1"/>
</dbReference>
<dbReference type="SUPFAM" id="SSF55729">
    <property type="entry name" value="Acyl-CoA N-acyltransferases (Nat)"/>
    <property type="match status" value="1"/>
</dbReference>
<keyword evidence="1" id="KW-0808">Transferase</keyword>
<dbReference type="PROSITE" id="PS51186">
    <property type="entry name" value="GNAT"/>
    <property type="match status" value="1"/>
</dbReference>
<protein>
    <submittedName>
        <fullName evidence="1">GNAT family N-acetyltransferase</fullName>
    </submittedName>
</protein>
<proteinExistence type="predicted"/>
<reference evidence="2" key="1">
    <citation type="submission" date="2020-09" db="EMBL/GenBank/DDBJ databases">
        <title>Clinical and molecular characterization of Acinetobacter seifertii in Taiwan.</title>
        <authorList>
            <person name="Li L.-H."/>
            <person name="Yang Y.-S."/>
            <person name="Sun J.-R."/>
            <person name="Huang T.-W."/>
            <person name="Huang W.-C."/>
            <person name="Wang Y.-C."/>
            <person name="Kuo T.-H."/>
            <person name="Kuo S.-C."/>
            <person name="Chen T.-L."/>
        </authorList>
    </citation>
    <scope>NUCLEOTIDE SEQUENCE [LARGE SCALE GENOMIC DNA]</scope>
    <source>
        <strain evidence="2">AS72</strain>
    </source>
</reference>
<gene>
    <name evidence="1" type="ORF">IC795_06605</name>
</gene>